<feature type="domain" description="Transketolase-like pyrimidine-binding" evidence="6">
    <location>
        <begin position="360"/>
        <end position="540"/>
    </location>
</feature>
<name>A0A644TJU4_9ZZZZ</name>
<reference evidence="7" key="1">
    <citation type="submission" date="2019-08" db="EMBL/GenBank/DDBJ databases">
        <authorList>
            <person name="Kucharzyk K."/>
            <person name="Murdoch R.W."/>
            <person name="Higgins S."/>
            <person name="Loffler F."/>
        </authorList>
    </citation>
    <scope>NUCLEOTIDE SEQUENCE</scope>
</reference>
<evidence type="ECO:0000256" key="3">
    <source>
        <dbReference type="ARBA" id="ARBA00001964"/>
    </source>
</evidence>
<feature type="region of interest" description="Disordered" evidence="5">
    <location>
        <begin position="329"/>
        <end position="348"/>
    </location>
</feature>
<dbReference type="InterPro" id="IPR051157">
    <property type="entry name" value="PDH/Transketolase"/>
</dbReference>
<dbReference type="InterPro" id="IPR009014">
    <property type="entry name" value="Transketo_C/PFOR_II"/>
</dbReference>
<comment type="cofactor">
    <cofactor evidence="3">
        <name>thiamine diphosphate</name>
        <dbReference type="ChEBI" id="CHEBI:58937"/>
    </cofactor>
</comment>
<dbReference type="SUPFAM" id="SSF52922">
    <property type="entry name" value="TK C-terminal domain-like"/>
    <property type="match status" value="1"/>
</dbReference>
<feature type="compositionally biased region" description="Basic and acidic residues" evidence="5">
    <location>
        <begin position="338"/>
        <end position="348"/>
    </location>
</feature>
<dbReference type="EC" id="2.2.1.7" evidence="7"/>
<comment type="caution">
    <text evidence="7">The sequence shown here is derived from an EMBL/GenBank/DDBJ whole genome shotgun (WGS) entry which is preliminary data.</text>
</comment>
<comment type="cofactor">
    <cofactor evidence="1">
        <name>Mn(2+)</name>
        <dbReference type="ChEBI" id="CHEBI:29035"/>
    </cofactor>
</comment>
<gene>
    <name evidence="7" type="primary">dxs_12</name>
    <name evidence="7" type="ORF">SDC9_11648</name>
</gene>
<sequence length="684" mass="74658">MEVGNMNEGFVSLLRIKDSEIRILCLEQGRDAVDRGIHIGGAFSAVVPLVALYYGGCMRYSVEEPTKLGQDMFVLSKGHAVATLASIYADLGYFDKNLLKNSRSQESLLNGHPGPLLPGIHIATGPEGHGLGVAQGFALAGKEEPRFDVFCLTGDGEIQAGMIWEAVMYAGAKKVDNLCLLVDVNGGQLDNPRATAFPMNNMEGWFESFGWKVVSVDSTDYPALLQALGDFKQSPRSGKPTAILCRARKGFGGYSSFCVSHKGEIPPELAAQEIQFQERRKKLRTERYQEIRASLPSEEAASLAGRGRAMGIGGEGTDTHGVSLKDVSEAGPKVRKAPPRDKRIPYDPDRLPVLDPSRSYMASWVISECMKEFGRSGKIATVDADLASTSGLEAGLAWADSKKAFNVGVAESNMINIGEALAALGYNTWVSTFCPFFDWRVMRRIAIGYQERQEVIESSGWLSSGHNLDLVFLAAAPNFETKTNGSTHMGNDDALLFGELAHLKIVDISCPNQLIGFMRWVMEGNKGLVYARIMRSASALLYGSDFVFGYGRGYRLKGGQDDEAVIVSAGRGVHEALSAAALLEKEGIRAGVVDMPSFDPEMMTTLVKDGRPIILAEHNNGFLYKMARESLFGKDRAGRIIALNTLDSKGERQFIHSATYDQLLERFILSPKGIAQRIQRELGR</sequence>
<protein>
    <submittedName>
        <fullName evidence="7">1-deoxy-D-xylulose-5-phosphate synthase</fullName>
        <ecNumber evidence="7">2.2.1.7</ecNumber>
    </submittedName>
</protein>
<dbReference type="PANTHER" id="PTHR43825">
    <property type="entry name" value="PYRUVATE DEHYDROGENASE E1 COMPONENT"/>
    <property type="match status" value="1"/>
</dbReference>
<evidence type="ECO:0000256" key="1">
    <source>
        <dbReference type="ARBA" id="ARBA00001936"/>
    </source>
</evidence>
<dbReference type="InterPro" id="IPR005475">
    <property type="entry name" value="Transketolase-like_Pyr-bd"/>
</dbReference>
<dbReference type="AlphaFoldDB" id="A0A644TJU4"/>
<dbReference type="Pfam" id="PF02779">
    <property type="entry name" value="Transket_pyr"/>
    <property type="match status" value="1"/>
</dbReference>
<evidence type="ECO:0000256" key="5">
    <source>
        <dbReference type="SAM" id="MobiDB-lite"/>
    </source>
</evidence>
<dbReference type="Pfam" id="PF02780">
    <property type="entry name" value="Transketolase_C"/>
    <property type="match status" value="1"/>
</dbReference>
<evidence type="ECO:0000256" key="2">
    <source>
        <dbReference type="ARBA" id="ARBA00001946"/>
    </source>
</evidence>
<accession>A0A644TJU4</accession>
<organism evidence="7">
    <name type="scientific">bioreactor metagenome</name>
    <dbReference type="NCBI Taxonomy" id="1076179"/>
    <lineage>
        <taxon>unclassified sequences</taxon>
        <taxon>metagenomes</taxon>
        <taxon>ecological metagenomes</taxon>
    </lineage>
</organism>
<dbReference type="SUPFAM" id="SSF52518">
    <property type="entry name" value="Thiamin diphosphate-binding fold (THDP-binding)"/>
    <property type="match status" value="2"/>
</dbReference>
<comment type="cofactor">
    <cofactor evidence="2">
        <name>Mg(2+)</name>
        <dbReference type="ChEBI" id="CHEBI:18420"/>
    </cofactor>
</comment>
<dbReference type="GO" id="GO:0005737">
    <property type="term" value="C:cytoplasm"/>
    <property type="evidence" value="ECO:0007669"/>
    <property type="project" value="UniProtKB-ARBA"/>
</dbReference>
<dbReference type="InterPro" id="IPR029061">
    <property type="entry name" value="THDP-binding"/>
</dbReference>
<keyword evidence="7" id="KW-0808">Transferase</keyword>
<dbReference type="Gene3D" id="3.40.50.920">
    <property type="match status" value="1"/>
</dbReference>
<dbReference type="GO" id="GO:0008661">
    <property type="term" value="F:1-deoxy-D-xylulose-5-phosphate synthase activity"/>
    <property type="evidence" value="ECO:0007669"/>
    <property type="project" value="UniProtKB-EC"/>
</dbReference>
<comment type="similarity">
    <text evidence="4">Belongs to the transketolase family.</text>
</comment>
<evidence type="ECO:0000259" key="6">
    <source>
        <dbReference type="SMART" id="SM00861"/>
    </source>
</evidence>
<dbReference type="Pfam" id="PF00456">
    <property type="entry name" value="Transketolase_N"/>
    <property type="match status" value="1"/>
</dbReference>
<dbReference type="InterPro" id="IPR033248">
    <property type="entry name" value="Transketolase_C"/>
</dbReference>
<evidence type="ECO:0000313" key="7">
    <source>
        <dbReference type="EMBL" id="MPL65981.1"/>
    </source>
</evidence>
<dbReference type="PANTHER" id="PTHR43825:SF5">
    <property type="entry name" value="HYPOTHETICAL TRANSKETOLASE FAMILY PROTEIN"/>
    <property type="match status" value="1"/>
</dbReference>
<dbReference type="Gene3D" id="3.40.50.970">
    <property type="match status" value="2"/>
</dbReference>
<evidence type="ECO:0000256" key="4">
    <source>
        <dbReference type="ARBA" id="ARBA00007131"/>
    </source>
</evidence>
<dbReference type="InterPro" id="IPR005474">
    <property type="entry name" value="Transketolase_N"/>
</dbReference>
<dbReference type="SMART" id="SM00861">
    <property type="entry name" value="Transket_pyr"/>
    <property type="match status" value="1"/>
</dbReference>
<dbReference type="EMBL" id="VSSQ01000030">
    <property type="protein sequence ID" value="MPL65981.1"/>
    <property type="molecule type" value="Genomic_DNA"/>
</dbReference>
<proteinExistence type="inferred from homology"/>